<dbReference type="InterPro" id="IPR036610">
    <property type="entry name" value="PEBP-like_sf"/>
</dbReference>
<name>A0A0C2MUK3_THEKT</name>
<reference evidence="1 2" key="1">
    <citation type="journal article" date="2014" name="Genome Biol. Evol.">
        <title>The genome of the myxosporean Thelohanellus kitauei shows adaptations to nutrient acquisition within its fish host.</title>
        <authorList>
            <person name="Yang Y."/>
            <person name="Xiong J."/>
            <person name="Zhou Z."/>
            <person name="Huo F."/>
            <person name="Miao W."/>
            <person name="Ran C."/>
            <person name="Liu Y."/>
            <person name="Zhang J."/>
            <person name="Feng J."/>
            <person name="Wang M."/>
            <person name="Wang M."/>
            <person name="Wang L."/>
            <person name="Yao B."/>
        </authorList>
    </citation>
    <scope>NUCLEOTIDE SEQUENCE [LARGE SCALE GENOMIC DNA]</scope>
    <source>
        <strain evidence="1">Wuqing</strain>
    </source>
</reference>
<keyword evidence="2" id="KW-1185">Reference proteome</keyword>
<dbReference type="CDD" id="cd00866">
    <property type="entry name" value="PEBP_euk"/>
    <property type="match status" value="1"/>
</dbReference>
<organism evidence="1 2">
    <name type="scientific">Thelohanellus kitauei</name>
    <name type="common">Myxosporean</name>
    <dbReference type="NCBI Taxonomy" id="669202"/>
    <lineage>
        <taxon>Eukaryota</taxon>
        <taxon>Metazoa</taxon>
        <taxon>Cnidaria</taxon>
        <taxon>Myxozoa</taxon>
        <taxon>Myxosporea</taxon>
        <taxon>Bivalvulida</taxon>
        <taxon>Platysporina</taxon>
        <taxon>Myxobolidae</taxon>
        <taxon>Thelohanellus</taxon>
    </lineage>
</organism>
<protein>
    <submittedName>
        <fullName evidence="1">Phosphatidylethanolamine-binding protein 2</fullName>
    </submittedName>
</protein>
<evidence type="ECO:0000313" key="1">
    <source>
        <dbReference type="EMBL" id="KII65357.1"/>
    </source>
</evidence>
<evidence type="ECO:0000313" key="2">
    <source>
        <dbReference type="Proteomes" id="UP000031668"/>
    </source>
</evidence>
<accession>A0A0C2MUK3</accession>
<sequence>MLDIDANVDNDPINRETYQMLAINVKGIDLVTGDLHTGDMWFEYTPQTPAQGAGFFRLVALAFEQSDVIELDEPKRSEMEGRTERNTKAFAKQYGLKGPVAAGYMEIINP</sequence>
<dbReference type="SUPFAM" id="SSF49777">
    <property type="entry name" value="PEBP-like"/>
    <property type="match status" value="1"/>
</dbReference>
<dbReference type="EMBL" id="JWZT01003906">
    <property type="protein sequence ID" value="KII65357.1"/>
    <property type="molecule type" value="Genomic_DNA"/>
</dbReference>
<dbReference type="Proteomes" id="UP000031668">
    <property type="component" value="Unassembled WGS sequence"/>
</dbReference>
<dbReference type="AlphaFoldDB" id="A0A0C2MUK3"/>
<dbReference type="Gene3D" id="3.90.280.10">
    <property type="entry name" value="PEBP-like"/>
    <property type="match status" value="1"/>
</dbReference>
<proteinExistence type="predicted"/>
<dbReference type="InterPro" id="IPR035810">
    <property type="entry name" value="PEBP_euk"/>
</dbReference>
<gene>
    <name evidence="1" type="ORF">RF11_05421</name>
</gene>
<comment type="caution">
    <text evidence="1">The sequence shown here is derived from an EMBL/GenBank/DDBJ whole genome shotgun (WGS) entry which is preliminary data.</text>
</comment>